<accession>A5C4Z9</accession>
<proteinExistence type="predicted"/>
<feature type="region of interest" description="Disordered" evidence="1">
    <location>
        <begin position="192"/>
        <end position="223"/>
    </location>
</feature>
<dbReference type="EMBL" id="AM482565">
    <property type="protein sequence ID" value="CAN66360.1"/>
    <property type="molecule type" value="Genomic_DNA"/>
</dbReference>
<name>A5C4Z9_VITVI</name>
<evidence type="ECO:0000256" key="1">
    <source>
        <dbReference type="SAM" id="MobiDB-lite"/>
    </source>
</evidence>
<sequence>MGMGHKGDWHEEHEVLHQQIWVWAPTQAHIRHHGQAQDFKLHHDPLLHLGIIPQRRFLPSAGREARWSLRWKVTRLSRPLTRAPPMKTAGTTGRWRWRTSHHLRGWRQWPTPHIAVGEPGSGATVLLRAEQRTEKAREAVGHGQSGRYLPGVSKRLSGIPSYRCGRWRFDGQSGDRGGCLRGRRGMEMQSLVRQQRRSLQEALGELPPIEEEEERGGGKREHG</sequence>
<gene>
    <name evidence="2" type="ORF">VITISV_018313</name>
</gene>
<evidence type="ECO:0000313" key="2">
    <source>
        <dbReference type="EMBL" id="CAN66360.1"/>
    </source>
</evidence>
<reference evidence="2" key="1">
    <citation type="journal article" date="2007" name="PLoS ONE">
        <title>The first genome sequence of an elite grapevine cultivar (Pinot noir Vitis vinifera L.): coping with a highly heterozygous genome.</title>
        <authorList>
            <person name="Velasco R."/>
            <person name="Zharkikh A."/>
            <person name="Troggio M."/>
            <person name="Cartwright D.A."/>
            <person name="Cestaro A."/>
            <person name="Pruss D."/>
            <person name="Pindo M."/>
            <person name="FitzGerald L.M."/>
            <person name="Vezzulli S."/>
            <person name="Reid J."/>
            <person name="Malacarne G."/>
            <person name="Iliev D."/>
            <person name="Coppola G."/>
            <person name="Wardell B."/>
            <person name="Micheletti D."/>
            <person name="Macalma T."/>
            <person name="Facci M."/>
            <person name="Mitchell J.T."/>
            <person name="Perazzolli M."/>
            <person name="Eldredge G."/>
            <person name="Gatto P."/>
            <person name="Oyzerski R."/>
            <person name="Moretto M."/>
            <person name="Gutin N."/>
            <person name="Stefanini M."/>
            <person name="Chen Y."/>
            <person name="Segala C."/>
            <person name="Davenport C."/>
            <person name="Dematte L."/>
            <person name="Mraz A."/>
            <person name="Battilana J."/>
            <person name="Stormo K."/>
            <person name="Costa F."/>
            <person name="Tao Q."/>
            <person name="Si-Ammour A."/>
            <person name="Harkins T."/>
            <person name="Lackey A."/>
            <person name="Perbost C."/>
            <person name="Taillon B."/>
            <person name="Stella A."/>
            <person name="Solovyev V."/>
            <person name="Fawcett J.A."/>
            <person name="Sterck L."/>
            <person name="Vandepoele K."/>
            <person name="Grando S.M."/>
            <person name="Toppo S."/>
            <person name="Moser C."/>
            <person name="Lanchbury J."/>
            <person name="Bogden R."/>
            <person name="Skolnick M."/>
            <person name="Sgaramella V."/>
            <person name="Bhatnagar S.K."/>
            <person name="Fontana P."/>
            <person name="Gutin A."/>
            <person name="Van de Peer Y."/>
            <person name="Salamini F."/>
            <person name="Viola R."/>
        </authorList>
    </citation>
    <scope>NUCLEOTIDE SEQUENCE</scope>
</reference>
<dbReference type="AlphaFoldDB" id="A5C4Z9"/>
<organism evidence="2">
    <name type="scientific">Vitis vinifera</name>
    <name type="common">Grape</name>
    <dbReference type="NCBI Taxonomy" id="29760"/>
    <lineage>
        <taxon>Eukaryota</taxon>
        <taxon>Viridiplantae</taxon>
        <taxon>Streptophyta</taxon>
        <taxon>Embryophyta</taxon>
        <taxon>Tracheophyta</taxon>
        <taxon>Spermatophyta</taxon>
        <taxon>Magnoliopsida</taxon>
        <taxon>eudicotyledons</taxon>
        <taxon>Gunneridae</taxon>
        <taxon>Pentapetalae</taxon>
        <taxon>rosids</taxon>
        <taxon>Vitales</taxon>
        <taxon>Vitaceae</taxon>
        <taxon>Viteae</taxon>
        <taxon>Vitis</taxon>
    </lineage>
</organism>
<protein>
    <submittedName>
        <fullName evidence="2">Uncharacterized protein</fullName>
    </submittedName>
</protein>